<gene>
    <name evidence="1" type="ORF">GLOINDRAFT_12897</name>
</gene>
<accession>U9SQ70</accession>
<dbReference type="EMBL" id="KI300670">
    <property type="protein sequence ID" value="ERZ96162.1"/>
    <property type="molecule type" value="Genomic_DNA"/>
</dbReference>
<dbReference type="AlphaFoldDB" id="U9SQ70"/>
<proteinExistence type="predicted"/>
<evidence type="ECO:0000313" key="1">
    <source>
        <dbReference type="EMBL" id="ERZ96162.1"/>
    </source>
</evidence>
<dbReference type="HOGENOM" id="CLU_172009_0_0_1"/>
<sequence>MQIKKLINLKSDTQNWICTFYRPTQGHMNSGTQIPGLYRKDDVTPYMHVFAKHVPQFMRQLKEIGLSLRTFSTSSIEKKNHNHVCLFFGGTTMGGRTDGKSVVYNIMSFENRQLFYLINNTPKKIIARNIDVNNKES</sequence>
<protein>
    <submittedName>
        <fullName evidence="1">Uncharacterized protein</fullName>
    </submittedName>
</protein>
<reference evidence="1" key="1">
    <citation type="submission" date="2013-07" db="EMBL/GenBank/DDBJ databases">
        <title>The genome of an arbuscular mycorrhizal fungus provides insights into the evolution of the oldest plant symbiosis.</title>
        <authorList>
            <consortium name="DOE Joint Genome Institute"/>
            <person name="Tisserant E."/>
            <person name="Malbreil M."/>
            <person name="Kuo A."/>
            <person name="Kohler A."/>
            <person name="Symeonidi A."/>
            <person name="Balestrini R."/>
            <person name="Charron P."/>
            <person name="Duensing N."/>
            <person name="Frei-dit-Frey N."/>
            <person name="Gianinazzi-Pearson V."/>
            <person name="Gilbert B."/>
            <person name="Handa Y."/>
            <person name="Hijri M."/>
            <person name="Kaul R."/>
            <person name="Kawaguchi M."/>
            <person name="Krajinski F."/>
            <person name="Lammers P."/>
            <person name="Lapierre D."/>
            <person name="Masclaux F.G."/>
            <person name="Murat C."/>
            <person name="Morin E."/>
            <person name="Ndikumana S."/>
            <person name="Pagni M."/>
            <person name="Petitpierre D."/>
            <person name="Requena N."/>
            <person name="Rosikiewicz P."/>
            <person name="Riley R."/>
            <person name="Saito K."/>
            <person name="San Clemente H."/>
            <person name="Shapiro H."/>
            <person name="van Tuinen D."/>
            <person name="Becard G."/>
            <person name="Bonfante P."/>
            <person name="Paszkowski U."/>
            <person name="Shachar-Hill Y."/>
            <person name="Young J.P."/>
            <person name="Sanders I.R."/>
            <person name="Henrissat B."/>
            <person name="Rensing S.A."/>
            <person name="Grigoriev I.V."/>
            <person name="Corradi N."/>
            <person name="Roux C."/>
            <person name="Martin F."/>
        </authorList>
    </citation>
    <scope>NUCLEOTIDE SEQUENCE</scope>
    <source>
        <strain evidence="1">DAOM 197198</strain>
    </source>
</reference>
<name>U9SQ70_RHIID</name>
<organism evidence="1">
    <name type="scientific">Rhizophagus irregularis (strain DAOM 181602 / DAOM 197198 / MUCL 43194)</name>
    <name type="common">Arbuscular mycorrhizal fungus</name>
    <name type="synonym">Glomus intraradices</name>
    <dbReference type="NCBI Taxonomy" id="747089"/>
    <lineage>
        <taxon>Eukaryota</taxon>
        <taxon>Fungi</taxon>
        <taxon>Fungi incertae sedis</taxon>
        <taxon>Mucoromycota</taxon>
        <taxon>Glomeromycotina</taxon>
        <taxon>Glomeromycetes</taxon>
        <taxon>Glomerales</taxon>
        <taxon>Glomeraceae</taxon>
        <taxon>Rhizophagus</taxon>
    </lineage>
</organism>